<dbReference type="Proteomes" id="UP000324800">
    <property type="component" value="Unassembled WGS sequence"/>
</dbReference>
<accession>A0A5J4TY01</accession>
<sequence length="92" mass="10310">MNNLITVSDIVQSEIAKSRQSGPSLHFKTVLIFVSSSEVTRIITLDSLFYCDQKVTLAIDEGSGVMHSSRVILKLDSHQLWFGIKRMKISNV</sequence>
<evidence type="ECO:0000313" key="1">
    <source>
        <dbReference type="EMBL" id="KAA6363366.1"/>
    </source>
</evidence>
<dbReference type="AlphaFoldDB" id="A0A5J4TY01"/>
<name>A0A5J4TY01_9EUKA</name>
<organism evidence="1 2">
    <name type="scientific">Streblomastix strix</name>
    <dbReference type="NCBI Taxonomy" id="222440"/>
    <lineage>
        <taxon>Eukaryota</taxon>
        <taxon>Metamonada</taxon>
        <taxon>Preaxostyla</taxon>
        <taxon>Oxymonadida</taxon>
        <taxon>Streblomastigidae</taxon>
        <taxon>Streblomastix</taxon>
    </lineage>
</organism>
<proteinExistence type="predicted"/>
<reference evidence="1 2" key="1">
    <citation type="submission" date="2019-03" db="EMBL/GenBank/DDBJ databases">
        <title>Single cell metagenomics reveals metabolic interactions within the superorganism composed of flagellate Streblomastix strix and complex community of Bacteroidetes bacteria on its surface.</title>
        <authorList>
            <person name="Treitli S.C."/>
            <person name="Kolisko M."/>
            <person name="Husnik F."/>
            <person name="Keeling P."/>
            <person name="Hampl V."/>
        </authorList>
    </citation>
    <scope>NUCLEOTIDE SEQUENCE [LARGE SCALE GENOMIC DNA]</scope>
    <source>
        <strain evidence="1">ST1C</strain>
    </source>
</reference>
<dbReference type="EMBL" id="SNRW01023007">
    <property type="protein sequence ID" value="KAA6363366.1"/>
    <property type="molecule type" value="Genomic_DNA"/>
</dbReference>
<comment type="caution">
    <text evidence="1">The sequence shown here is derived from an EMBL/GenBank/DDBJ whole genome shotgun (WGS) entry which is preliminary data.</text>
</comment>
<gene>
    <name evidence="1" type="ORF">EZS28_041108</name>
</gene>
<protein>
    <submittedName>
        <fullName evidence="1">Uncharacterized protein</fullName>
    </submittedName>
</protein>
<evidence type="ECO:0000313" key="2">
    <source>
        <dbReference type="Proteomes" id="UP000324800"/>
    </source>
</evidence>